<evidence type="ECO:0000313" key="4">
    <source>
        <dbReference type="Proteomes" id="UP000252586"/>
    </source>
</evidence>
<keyword evidence="1" id="KW-0175">Coiled coil</keyword>
<dbReference type="Pfam" id="PF01527">
    <property type="entry name" value="HTH_Tnp_1"/>
    <property type="match status" value="1"/>
</dbReference>
<dbReference type="GO" id="GO:0004803">
    <property type="term" value="F:transposase activity"/>
    <property type="evidence" value="ECO:0007669"/>
    <property type="project" value="InterPro"/>
</dbReference>
<feature type="region of interest" description="Disordered" evidence="2">
    <location>
        <begin position="51"/>
        <end position="71"/>
    </location>
</feature>
<reference evidence="3 4" key="1">
    <citation type="submission" date="2018-06" db="EMBL/GenBank/DDBJ databases">
        <title>Genomic Encyclopedia of Type Strains, Phase IV (KMG-IV): sequencing the most valuable type-strain genomes for metagenomic binning, comparative biology and taxonomic classification.</title>
        <authorList>
            <person name="Goeker M."/>
        </authorList>
    </citation>
    <scope>NUCLEOTIDE SEQUENCE [LARGE SCALE GENOMIC DNA]</scope>
    <source>
        <strain evidence="3 4">DSM 44599</strain>
    </source>
</reference>
<dbReference type="SUPFAM" id="SSF46689">
    <property type="entry name" value="Homeodomain-like"/>
    <property type="match status" value="1"/>
</dbReference>
<feature type="coiled-coil region" evidence="1">
    <location>
        <begin position="72"/>
        <end position="99"/>
    </location>
</feature>
<comment type="caution">
    <text evidence="3">The sequence shown here is derived from an EMBL/GenBank/DDBJ whole genome shotgun (WGS) entry which is preliminary data.</text>
</comment>
<evidence type="ECO:0000256" key="2">
    <source>
        <dbReference type="SAM" id="MobiDB-lite"/>
    </source>
</evidence>
<protein>
    <submittedName>
        <fullName evidence="3">Transposase</fullName>
    </submittedName>
</protein>
<name>A0A366E3I4_9NOCA</name>
<dbReference type="Gene3D" id="1.10.10.60">
    <property type="entry name" value="Homeodomain-like"/>
    <property type="match status" value="1"/>
</dbReference>
<dbReference type="GO" id="GO:0003677">
    <property type="term" value="F:DNA binding"/>
    <property type="evidence" value="ECO:0007669"/>
    <property type="project" value="InterPro"/>
</dbReference>
<keyword evidence="4" id="KW-1185">Reference proteome</keyword>
<dbReference type="InterPro" id="IPR002514">
    <property type="entry name" value="Transposase_8"/>
</dbReference>
<proteinExistence type="predicted"/>
<dbReference type="STRING" id="1210090.GCA_001613185_03755"/>
<dbReference type="InterPro" id="IPR009057">
    <property type="entry name" value="Homeodomain-like_sf"/>
</dbReference>
<organism evidence="3 4">
    <name type="scientific">Nocardia puris</name>
    <dbReference type="NCBI Taxonomy" id="208602"/>
    <lineage>
        <taxon>Bacteria</taxon>
        <taxon>Bacillati</taxon>
        <taxon>Actinomycetota</taxon>
        <taxon>Actinomycetes</taxon>
        <taxon>Mycobacteriales</taxon>
        <taxon>Nocardiaceae</taxon>
        <taxon>Nocardia</taxon>
    </lineage>
</organism>
<dbReference type="Proteomes" id="UP000252586">
    <property type="component" value="Unassembled WGS sequence"/>
</dbReference>
<evidence type="ECO:0000313" key="3">
    <source>
        <dbReference type="EMBL" id="RBO96903.1"/>
    </source>
</evidence>
<gene>
    <name evidence="3" type="ORF">DFR74_101922</name>
</gene>
<dbReference type="EMBL" id="QNRE01000001">
    <property type="protein sequence ID" value="RBO96903.1"/>
    <property type="molecule type" value="Genomic_DNA"/>
</dbReference>
<evidence type="ECO:0000256" key="1">
    <source>
        <dbReference type="SAM" id="Coils"/>
    </source>
</evidence>
<sequence>MSNKNYTEEFRRDAVALYRDTDGATIAGIATDLGISHGSLTAWLKKAGVPVRKPRTTPIPGPTREETPEQEAARLRAELAQVKAEKTKLETERDILRSAAKYFAGETNW</sequence>
<accession>A0A366E3I4</accession>
<dbReference type="GO" id="GO:0006313">
    <property type="term" value="P:DNA transposition"/>
    <property type="evidence" value="ECO:0007669"/>
    <property type="project" value="InterPro"/>
</dbReference>
<dbReference type="AlphaFoldDB" id="A0A366E3I4"/>